<dbReference type="AlphaFoldDB" id="A0A917T869"/>
<dbReference type="InterPro" id="IPR000551">
    <property type="entry name" value="MerR-type_HTH_dom"/>
</dbReference>
<dbReference type="EMBL" id="BMNA01000011">
    <property type="protein sequence ID" value="GGM13284.1"/>
    <property type="molecule type" value="Genomic_DNA"/>
</dbReference>
<evidence type="ECO:0000256" key="1">
    <source>
        <dbReference type="ARBA" id="ARBA00023125"/>
    </source>
</evidence>
<proteinExistence type="predicted"/>
<dbReference type="InterPro" id="IPR009061">
    <property type="entry name" value="DNA-bd_dom_put_sf"/>
</dbReference>
<reference evidence="3" key="1">
    <citation type="journal article" date="2014" name="Int. J. Syst. Evol. Microbiol.">
        <title>Complete genome sequence of Corynebacterium casei LMG S-19264T (=DSM 44701T), isolated from a smear-ripened cheese.</title>
        <authorList>
            <consortium name="US DOE Joint Genome Institute (JGI-PGF)"/>
            <person name="Walter F."/>
            <person name="Albersmeier A."/>
            <person name="Kalinowski J."/>
            <person name="Ruckert C."/>
        </authorList>
    </citation>
    <scope>NUCLEOTIDE SEQUENCE</scope>
    <source>
        <strain evidence="3">CGMCC 4.7308</strain>
    </source>
</reference>
<dbReference type="GO" id="GO:0003700">
    <property type="term" value="F:DNA-binding transcription factor activity"/>
    <property type="evidence" value="ECO:0007669"/>
    <property type="project" value="InterPro"/>
</dbReference>
<comment type="caution">
    <text evidence="3">The sequence shown here is derived from an EMBL/GenBank/DDBJ whole genome shotgun (WGS) entry which is preliminary data.</text>
</comment>
<dbReference type="InterPro" id="IPR047057">
    <property type="entry name" value="MerR_fam"/>
</dbReference>
<feature type="domain" description="HTH merR-type" evidence="2">
    <location>
        <begin position="25"/>
        <end position="93"/>
    </location>
</feature>
<keyword evidence="4" id="KW-1185">Reference proteome</keyword>
<name>A0A917T869_9ACTN</name>
<dbReference type="SMART" id="SM00422">
    <property type="entry name" value="HTH_MERR"/>
    <property type="match status" value="1"/>
</dbReference>
<dbReference type="RefSeq" id="WP_229674607.1">
    <property type="nucleotide sequence ID" value="NZ_BMNA01000011.1"/>
</dbReference>
<dbReference type="Gene3D" id="1.10.1660.10">
    <property type="match status" value="1"/>
</dbReference>
<organism evidence="3 4">
    <name type="scientific">Nakamurella endophytica</name>
    <dbReference type="NCBI Taxonomy" id="1748367"/>
    <lineage>
        <taxon>Bacteria</taxon>
        <taxon>Bacillati</taxon>
        <taxon>Actinomycetota</taxon>
        <taxon>Actinomycetes</taxon>
        <taxon>Nakamurellales</taxon>
        <taxon>Nakamurellaceae</taxon>
        <taxon>Nakamurella</taxon>
    </lineage>
</organism>
<evidence type="ECO:0000313" key="3">
    <source>
        <dbReference type="EMBL" id="GGM13284.1"/>
    </source>
</evidence>
<accession>A0A917T869</accession>
<dbReference type="Proteomes" id="UP000655208">
    <property type="component" value="Unassembled WGS sequence"/>
</dbReference>
<dbReference type="PROSITE" id="PS50937">
    <property type="entry name" value="HTH_MERR_2"/>
    <property type="match status" value="1"/>
</dbReference>
<dbReference type="PRINTS" id="PR00040">
    <property type="entry name" value="HTHMERR"/>
</dbReference>
<sequence>MVGRDFCREGWAGVAIGDPSRDLGVYGISVAAELVGMGVQNLRLYEARGLVDPGRTAGGTRRYSAADLDRLRRIGDLLSAGLNLAGVAMVLDLQDENAELRRQVGRRTPGSAR</sequence>
<dbReference type="GO" id="GO:0003677">
    <property type="term" value="F:DNA binding"/>
    <property type="evidence" value="ECO:0007669"/>
    <property type="project" value="UniProtKB-KW"/>
</dbReference>
<dbReference type="PANTHER" id="PTHR30204:SF58">
    <property type="entry name" value="HTH-TYPE TRANSCRIPTIONAL REGULATOR YFMP"/>
    <property type="match status" value="1"/>
</dbReference>
<evidence type="ECO:0000313" key="4">
    <source>
        <dbReference type="Proteomes" id="UP000655208"/>
    </source>
</evidence>
<evidence type="ECO:0000259" key="2">
    <source>
        <dbReference type="PROSITE" id="PS50937"/>
    </source>
</evidence>
<dbReference type="Pfam" id="PF13411">
    <property type="entry name" value="MerR_1"/>
    <property type="match status" value="1"/>
</dbReference>
<dbReference type="PANTHER" id="PTHR30204">
    <property type="entry name" value="REDOX-CYCLING DRUG-SENSING TRANSCRIPTIONAL ACTIVATOR SOXR"/>
    <property type="match status" value="1"/>
</dbReference>
<protein>
    <recommendedName>
        <fullName evidence="2">HTH merR-type domain-containing protein</fullName>
    </recommendedName>
</protein>
<gene>
    <name evidence="3" type="ORF">GCM10011594_36510</name>
</gene>
<keyword evidence="1" id="KW-0238">DNA-binding</keyword>
<reference evidence="3" key="2">
    <citation type="submission" date="2020-09" db="EMBL/GenBank/DDBJ databases">
        <authorList>
            <person name="Sun Q."/>
            <person name="Zhou Y."/>
        </authorList>
    </citation>
    <scope>NUCLEOTIDE SEQUENCE</scope>
    <source>
        <strain evidence="3">CGMCC 4.7308</strain>
    </source>
</reference>
<dbReference type="SUPFAM" id="SSF46955">
    <property type="entry name" value="Putative DNA-binding domain"/>
    <property type="match status" value="1"/>
</dbReference>